<name>A0ACC9CWW2_9FIRM</name>
<evidence type="ECO:0000313" key="2">
    <source>
        <dbReference type="Proteomes" id="UP000220959"/>
    </source>
</evidence>
<dbReference type="EMBL" id="NMTR01000021">
    <property type="protein sequence ID" value="PDX60295.1"/>
    <property type="molecule type" value="Genomic_DNA"/>
</dbReference>
<keyword evidence="2" id="KW-1185">Reference proteome</keyword>
<comment type="caution">
    <text evidence="1">The sequence shown here is derived from an EMBL/GenBank/DDBJ whole genome shotgun (WGS) entry which is preliminary data.</text>
</comment>
<evidence type="ECO:0000313" key="1">
    <source>
        <dbReference type="EMBL" id="PDX60295.1"/>
    </source>
</evidence>
<sequence>MKFLINLPKIQEIHFFLQLIYIIIGEGIALSETFSETNSGGNEPGNSLGGCQDRKTVPGTVSKIPEKSE</sequence>
<protein>
    <submittedName>
        <fullName evidence="1">Uncharacterized protein</fullName>
    </submittedName>
</protein>
<dbReference type="Proteomes" id="UP000220959">
    <property type="component" value="Unassembled WGS sequence"/>
</dbReference>
<gene>
    <name evidence="1" type="ORF">CGS49_09760</name>
</gene>
<proteinExistence type="predicted"/>
<organism evidence="1 2">
    <name type="scientific">Faecalibacterium langellae</name>
    <dbReference type="NCBI Taxonomy" id="3435293"/>
    <lineage>
        <taxon>Bacteria</taxon>
        <taxon>Bacillati</taxon>
        <taxon>Bacillota</taxon>
        <taxon>Clostridia</taxon>
        <taxon>Eubacteriales</taxon>
        <taxon>Oscillospiraceae</taxon>
        <taxon>Faecalibacterium</taxon>
    </lineage>
</organism>
<reference evidence="1 2" key="1">
    <citation type="journal article" date="2017" name="Front. Microbiol.">
        <title>New Insights into the Diversity of the Genus Faecalibacterium.</title>
        <authorList>
            <person name="Benevides L."/>
            <person name="Burman S."/>
            <person name="Martin R."/>
            <person name="Robert V."/>
            <person name="Thomas M."/>
            <person name="Miquel S."/>
            <person name="Chain F."/>
            <person name="Sokol H."/>
            <person name="Bermudez-Humaran L.G."/>
            <person name="Morrison M."/>
            <person name="Langella P."/>
            <person name="Azevedo V.A."/>
            <person name="Chatel J.M."/>
            <person name="Soares S."/>
        </authorList>
    </citation>
    <scope>NUCLEOTIDE SEQUENCE [LARGE SCALE GENOMIC DNA]</scope>
    <source>
        <strain evidence="2">CNCM I-4541</strain>
    </source>
</reference>
<accession>A0ACC9CWW2</accession>